<feature type="non-terminal residue" evidence="1">
    <location>
        <position position="1"/>
    </location>
</feature>
<dbReference type="AlphaFoldDB" id="A0A1V1NQB6"/>
<feature type="non-terminal residue" evidence="1">
    <location>
        <position position="173"/>
    </location>
</feature>
<proteinExistence type="predicted"/>
<evidence type="ECO:0000313" key="2">
    <source>
        <dbReference type="Proteomes" id="UP000189670"/>
    </source>
</evidence>
<reference evidence="2" key="1">
    <citation type="submission" date="2012-11" db="EMBL/GenBank/DDBJ databases">
        <authorList>
            <person name="Lucero-Rivera Y.E."/>
            <person name="Tovar-Ramirez D."/>
        </authorList>
    </citation>
    <scope>NUCLEOTIDE SEQUENCE [LARGE SCALE GENOMIC DNA]</scope>
    <source>
        <strain evidence="2">Araruama</strain>
    </source>
</reference>
<evidence type="ECO:0000313" key="1">
    <source>
        <dbReference type="EMBL" id="ETR64771.1"/>
    </source>
</evidence>
<sequence length="173" mass="19172">HQSKIFAVLFYLCTFILVSNSYGDHFNFNVPSTNSFMFFYGDVFTINNVPSEPGDEIAVYDPQGTFCGHYMVTNAGEFVVAVYGDDTTTPEDEGASLNEDLVFVVWDASEAVEITLTNAMFIQKDAFGKPQIDTIPPKYLGNNEIRGMGISIANNSPKISLIENQHTIIDHPI</sequence>
<gene>
    <name evidence="1" type="ORF">OMM_15367</name>
</gene>
<name>A0A1V1NQB6_9BACT</name>
<dbReference type="Proteomes" id="UP000189670">
    <property type="component" value="Unassembled WGS sequence"/>
</dbReference>
<accession>A0A1V1NQB6</accession>
<dbReference type="EMBL" id="ATBP01003666">
    <property type="protein sequence ID" value="ETR64771.1"/>
    <property type="molecule type" value="Genomic_DNA"/>
</dbReference>
<organism evidence="1 2">
    <name type="scientific">Candidatus Magnetoglobus multicellularis str. Araruama</name>
    <dbReference type="NCBI Taxonomy" id="890399"/>
    <lineage>
        <taxon>Bacteria</taxon>
        <taxon>Pseudomonadati</taxon>
        <taxon>Thermodesulfobacteriota</taxon>
        <taxon>Desulfobacteria</taxon>
        <taxon>Desulfobacterales</taxon>
        <taxon>Desulfobacteraceae</taxon>
        <taxon>Candidatus Magnetoglobus</taxon>
    </lineage>
</organism>
<comment type="caution">
    <text evidence="1">The sequence shown here is derived from an EMBL/GenBank/DDBJ whole genome shotgun (WGS) entry which is preliminary data.</text>
</comment>
<protein>
    <submittedName>
        <fullName evidence="1">Uncharacterized protein</fullName>
    </submittedName>
</protein>